<keyword evidence="3" id="KW-0500">Molybdenum</keyword>
<name>A0A517TWX9_9BACT</name>
<dbReference type="GO" id="GO:0051536">
    <property type="term" value="F:iron-sulfur cluster binding"/>
    <property type="evidence" value="ECO:0007669"/>
    <property type="project" value="UniProtKB-KW"/>
</dbReference>
<keyword evidence="7 11" id="KW-0560">Oxidoreductase</keyword>
<dbReference type="RefSeq" id="WP_145432407.1">
    <property type="nucleotide sequence ID" value="NZ_CP036339.1"/>
</dbReference>
<evidence type="ECO:0000256" key="4">
    <source>
        <dbReference type="ARBA" id="ARBA00022630"/>
    </source>
</evidence>
<evidence type="ECO:0000313" key="11">
    <source>
        <dbReference type="EMBL" id="QDT72886.1"/>
    </source>
</evidence>
<dbReference type="GO" id="GO:0030151">
    <property type="term" value="F:molybdenum ion binding"/>
    <property type="evidence" value="ECO:0007669"/>
    <property type="project" value="InterPro"/>
</dbReference>
<dbReference type="Gene3D" id="3.30.365.10">
    <property type="entry name" value="Aldehyde oxidase/xanthine dehydrogenase, molybdopterin binding domain"/>
    <property type="match status" value="4"/>
</dbReference>
<evidence type="ECO:0000256" key="5">
    <source>
        <dbReference type="ARBA" id="ARBA00022723"/>
    </source>
</evidence>
<keyword evidence="4" id="KW-0285">Flavoprotein</keyword>
<dbReference type="InterPro" id="IPR014309">
    <property type="entry name" value="Xanthine_DH_Mopterin-bd_su"/>
</dbReference>
<evidence type="ECO:0000256" key="8">
    <source>
        <dbReference type="ARBA" id="ARBA00023004"/>
    </source>
</evidence>
<dbReference type="GO" id="GO:0005506">
    <property type="term" value="F:iron ion binding"/>
    <property type="evidence" value="ECO:0007669"/>
    <property type="project" value="InterPro"/>
</dbReference>
<dbReference type="InterPro" id="IPR008274">
    <property type="entry name" value="AldOxase/xan_DH_MoCoBD1"/>
</dbReference>
<dbReference type="SUPFAM" id="SSF54665">
    <property type="entry name" value="CO dehydrogenase molybdoprotein N-domain-like"/>
    <property type="match status" value="1"/>
</dbReference>
<dbReference type="Pfam" id="PF01315">
    <property type="entry name" value="Ald_Xan_dh_C"/>
    <property type="match status" value="1"/>
</dbReference>
<evidence type="ECO:0000256" key="3">
    <source>
        <dbReference type="ARBA" id="ARBA00022505"/>
    </source>
</evidence>
<dbReference type="AlphaFoldDB" id="A0A517TWX9"/>
<dbReference type="OrthoDB" id="221297at2"/>
<dbReference type="SMART" id="SM01008">
    <property type="entry name" value="Ald_Xan_dh_C"/>
    <property type="match status" value="1"/>
</dbReference>
<dbReference type="InterPro" id="IPR046867">
    <property type="entry name" value="AldOxase/xan_DH_MoCoBD2"/>
</dbReference>
<dbReference type="NCBIfam" id="TIGR02965">
    <property type="entry name" value="xanthine_xdhB"/>
    <property type="match status" value="1"/>
</dbReference>
<proteinExistence type="inferred from homology"/>
<evidence type="ECO:0000313" key="12">
    <source>
        <dbReference type="Proteomes" id="UP000317909"/>
    </source>
</evidence>
<evidence type="ECO:0000256" key="2">
    <source>
        <dbReference type="ARBA" id="ARBA00006849"/>
    </source>
</evidence>
<organism evidence="11 12">
    <name type="scientific">Lacipirellula limnantheis</name>
    <dbReference type="NCBI Taxonomy" id="2528024"/>
    <lineage>
        <taxon>Bacteria</taxon>
        <taxon>Pseudomonadati</taxon>
        <taxon>Planctomycetota</taxon>
        <taxon>Planctomycetia</taxon>
        <taxon>Pirellulales</taxon>
        <taxon>Lacipirellulaceae</taxon>
        <taxon>Lacipirellula</taxon>
    </lineage>
</organism>
<evidence type="ECO:0000256" key="9">
    <source>
        <dbReference type="ARBA" id="ARBA00023014"/>
    </source>
</evidence>
<comment type="similarity">
    <text evidence="2">Belongs to the xanthine dehydrogenase family.</text>
</comment>
<keyword evidence="12" id="KW-1185">Reference proteome</keyword>
<dbReference type="Pfam" id="PF02738">
    <property type="entry name" value="MoCoBD_1"/>
    <property type="match status" value="1"/>
</dbReference>
<evidence type="ECO:0000256" key="1">
    <source>
        <dbReference type="ARBA" id="ARBA00001974"/>
    </source>
</evidence>
<sequence>MPSVGTTIPHDSAVGHVTGQAYYLDDVPSIAGELHVGFLPSPIACGALTGIDAAAARAIPGVVAVYTVADVPAHNMFGPLAADEPLLADGRLLYVGQPVAIVAAETREALHRGIAAVKLAYAEEPPLLSLEESIDQQRFLGVERRIARGGEIEAELAKAPHRLSGTFHIGGQEQFYLESQAAIAYPGEEGQMVVHSSTQNPTEIQTVVAEMLGVGFHDVVCVTKRMGGGFGGKETQAAIPAMMAALVARKTGRAARVIFDKDTDMCSTGKRHPYLVRWAVGFERDGRIHALKYEFFSNGGCSLDLSPSIMERTLLHADNAYYIPHADFRGRICFTNLPSNTAFRGFGGPQAMAATENIIESIAQHLALDAYDVRRANVYGVADRNVTPYGQIVEKNHLPEIFEQLAASSQYHARRAEIARRNASDPLTLRGLALTGMKFGISFTSKFLNQGNALVNLYTDGTVQVSTGGTEMGQGLNTKIRQMVADEFGLDPSRVRLMPTSTEKNNNTSPTAASASTDLNGAAAVQACQQIKRRLKKFAADRLSDKAEGLTPSPRHVVFAENVVYDRRRPEVRIAFGPLCDEARRERVDLGARGFFATPGIDFNRETGRGTPFFYYTQGAAAVEVAIDRFTGELTVARADLLIDIGRSINPGVDRGQIIGGFIQGMGWVTAEALEYNAQGALLSHSPTTYKIPAVTDVPIDFRLALFDNNDNVQNIRRSKAVGEPPLMLGIAAWTAVKNALSYANAEAATFLSLPATGEEILRCLSFQVPKHPGSPKTASHT</sequence>
<evidence type="ECO:0000259" key="10">
    <source>
        <dbReference type="SMART" id="SM01008"/>
    </source>
</evidence>
<dbReference type="FunFam" id="3.30.365.10:FF:000003">
    <property type="entry name" value="Aldehyde oxidase 1"/>
    <property type="match status" value="1"/>
</dbReference>
<dbReference type="Gene3D" id="3.90.1170.50">
    <property type="entry name" value="Aldehyde oxidase/xanthine dehydrogenase, a/b hammerhead"/>
    <property type="match status" value="1"/>
</dbReference>
<dbReference type="InterPro" id="IPR036856">
    <property type="entry name" value="Ald_Oxase/Xan_DH_a/b_sf"/>
</dbReference>
<keyword evidence="5" id="KW-0479">Metal-binding</keyword>
<keyword evidence="6" id="KW-0274">FAD</keyword>
<protein>
    <submittedName>
        <fullName evidence="11">Xanthine dehydrogenase molybdenum-binding subunit</fullName>
        <ecNumber evidence="11">1.17.1.4</ecNumber>
    </submittedName>
</protein>
<dbReference type="GO" id="GO:0004854">
    <property type="term" value="F:xanthine dehydrogenase activity"/>
    <property type="evidence" value="ECO:0007669"/>
    <property type="project" value="UniProtKB-EC"/>
</dbReference>
<reference evidence="11 12" key="1">
    <citation type="submission" date="2019-02" db="EMBL/GenBank/DDBJ databases">
        <title>Deep-cultivation of Planctomycetes and their phenomic and genomic characterization uncovers novel biology.</title>
        <authorList>
            <person name="Wiegand S."/>
            <person name="Jogler M."/>
            <person name="Boedeker C."/>
            <person name="Pinto D."/>
            <person name="Vollmers J."/>
            <person name="Rivas-Marin E."/>
            <person name="Kohn T."/>
            <person name="Peeters S.H."/>
            <person name="Heuer A."/>
            <person name="Rast P."/>
            <person name="Oberbeckmann S."/>
            <person name="Bunk B."/>
            <person name="Jeske O."/>
            <person name="Meyerdierks A."/>
            <person name="Storesund J.E."/>
            <person name="Kallscheuer N."/>
            <person name="Luecker S."/>
            <person name="Lage O.M."/>
            <person name="Pohl T."/>
            <person name="Merkel B.J."/>
            <person name="Hornburger P."/>
            <person name="Mueller R.-W."/>
            <person name="Bruemmer F."/>
            <person name="Labrenz M."/>
            <person name="Spormann A.M."/>
            <person name="Op den Camp H."/>
            <person name="Overmann J."/>
            <person name="Amann R."/>
            <person name="Jetten M.S.M."/>
            <person name="Mascher T."/>
            <person name="Medema M.H."/>
            <person name="Devos D.P."/>
            <person name="Kaster A.-K."/>
            <person name="Ovreas L."/>
            <person name="Rohde M."/>
            <person name="Galperin M.Y."/>
            <person name="Jogler C."/>
        </authorList>
    </citation>
    <scope>NUCLEOTIDE SEQUENCE [LARGE SCALE GENOMIC DNA]</scope>
    <source>
        <strain evidence="11 12">I41</strain>
    </source>
</reference>
<dbReference type="PANTHER" id="PTHR11908:SF132">
    <property type="entry name" value="ALDEHYDE OXIDASE 1-RELATED"/>
    <property type="match status" value="1"/>
</dbReference>
<dbReference type="PANTHER" id="PTHR11908">
    <property type="entry name" value="XANTHINE DEHYDROGENASE"/>
    <property type="match status" value="1"/>
</dbReference>
<dbReference type="Pfam" id="PF20256">
    <property type="entry name" value="MoCoBD_2"/>
    <property type="match status" value="1"/>
</dbReference>
<dbReference type="SUPFAM" id="SSF56003">
    <property type="entry name" value="Molybdenum cofactor-binding domain"/>
    <property type="match status" value="1"/>
</dbReference>
<gene>
    <name evidence="11" type="primary">xdhA</name>
    <name evidence="11" type="ORF">I41_20710</name>
</gene>
<keyword evidence="8" id="KW-0408">Iron</keyword>
<accession>A0A517TWX9</accession>
<dbReference type="KEGG" id="llh:I41_20710"/>
<keyword evidence="9" id="KW-0411">Iron-sulfur</keyword>
<dbReference type="Proteomes" id="UP000317909">
    <property type="component" value="Chromosome"/>
</dbReference>
<dbReference type="EMBL" id="CP036339">
    <property type="protein sequence ID" value="QDT72886.1"/>
    <property type="molecule type" value="Genomic_DNA"/>
</dbReference>
<dbReference type="EC" id="1.17.1.4" evidence="11"/>
<dbReference type="InterPro" id="IPR016208">
    <property type="entry name" value="Ald_Oxase/xanthine_DH-like"/>
</dbReference>
<dbReference type="InterPro" id="IPR037165">
    <property type="entry name" value="AldOxase/xan_DH_Mopterin-bd_sf"/>
</dbReference>
<dbReference type="InterPro" id="IPR000674">
    <property type="entry name" value="Ald_Oxase/Xan_DH_a/b"/>
</dbReference>
<evidence type="ECO:0000256" key="6">
    <source>
        <dbReference type="ARBA" id="ARBA00022827"/>
    </source>
</evidence>
<comment type="cofactor">
    <cofactor evidence="1">
        <name>FAD</name>
        <dbReference type="ChEBI" id="CHEBI:57692"/>
    </cofactor>
</comment>
<feature type="domain" description="Aldehyde oxidase/xanthine dehydrogenase a/b hammerhead" evidence="10">
    <location>
        <begin position="18"/>
        <end position="125"/>
    </location>
</feature>
<evidence type="ECO:0000256" key="7">
    <source>
        <dbReference type="ARBA" id="ARBA00023002"/>
    </source>
</evidence>